<evidence type="ECO:0000313" key="1">
    <source>
        <dbReference type="EMBL" id="KIH86184.1"/>
    </source>
</evidence>
<accession>A0A0C2EJK2</accession>
<evidence type="ECO:0000313" key="2">
    <source>
        <dbReference type="Proteomes" id="UP000031535"/>
    </source>
</evidence>
<proteinExistence type="predicted"/>
<reference evidence="1 2" key="1">
    <citation type="submission" date="2015-01" db="EMBL/GenBank/DDBJ databases">
        <title>Complete genome of Pseudomonas batumici UCM B-321 producer of the batumin antibiotic with strong antistaphilococcal and potential anticancer activity.</title>
        <authorList>
            <person name="Klochko V.V."/>
            <person name="Zelena L.B."/>
            <person name="Elena K.A."/>
            <person name="Reva O.N."/>
        </authorList>
    </citation>
    <scope>NUCLEOTIDE SEQUENCE [LARGE SCALE GENOMIC DNA]</scope>
    <source>
        <strain evidence="1 2">UCM B-321</strain>
    </source>
</reference>
<dbReference type="PATRIC" id="fig|226910.6.peg.57"/>
<comment type="caution">
    <text evidence="1">The sequence shown here is derived from an EMBL/GenBank/DDBJ whole genome shotgun (WGS) entry which is preliminary data.</text>
</comment>
<organism evidence="1 2">
    <name type="scientific">Pseudomonas batumici</name>
    <dbReference type="NCBI Taxonomy" id="226910"/>
    <lineage>
        <taxon>Bacteria</taxon>
        <taxon>Pseudomonadati</taxon>
        <taxon>Pseudomonadota</taxon>
        <taxon>Gammaproteobacteria</taxon>
        <taxon>Pseudomonadales</taxon>
        <taxon>Pseudomonadaceae</taxon>
        <taxon>Pseudomonas</taxon>
    </lineage>
</organism>
<dbReference type="AlphaFoldDB" id="A0A0C2EJK2"/>
<name>A0A0C2EJK2_9PSED</name>
<dbReference type="EMBL" id="JXDG01000001">
    <property type="protein sequence ID" value="KIH86184.1"/>
    <property type="molecule type" value="Genomic_DNA"/>
</dbReference>
<gene>
    <name evidence="1" type="ORF">UCMB321_0057</name>
</gene>
<dbReference type="STRING" id="226910.UCMB321_0057"/>
<sequence length="44" mass="4973">MSHHCGFPLSFLLSRRRSPAAKGMVVLRKRTIRPGLQRQPGEIS</sequence>
<dbReference type="Proteomes" id="UP000031535">
    <property type="component" value="Unassembled WGS sequence"/>
</dbReference>
<protein>
    <submittedName>
        <fullName evidence="1">Uncharacterized protein</fullName>
    </submittedName>
</protein>
<keyword evidence="2" id="KW-1185">Reference proteome</keyword>